<dbReference type="GO" id="GO:0001681">
    <property type="term" value="F:sialate O-acetylesterase activity"/>
    <property type="evidence" value="ECO:0007669"/>
    <property type="project" value="InterPro"/>
</dbReference>
<dbReference type="EMBL" id="DRQG01000121">
    <property type="protein sequence ID" value="HGY56663.1"/>
    <property type="molecule type" value="Genomic_DNA"/>
</dbReference>
<dbReference type="InterPro" id="IPR005181">
    <property type="entry name" value="SASA"/>
</dbReference>
<dbReference type="PANTHER" id="PTHR22901:SF0">
    <property type="entry name" value="SIALATE O-ACETYLESTERASE"/>
    <property type="match status" value="1"/>
</dbReference>
<gene>
    <name evidence="3" type="ORF">ENK44_13215</name>
</gene>
<accession>A0A7V4U2E0</accession>
<dbReference type="SUPFAM" id="SSF52266">
    <property type="entry name" value="SGNH hydrolase"/>
    <property type="match status" value="1"/>
</dbReference>
<dbReference type="InterPro" id="IPR039329">
    <property type="entry name" value="SIAE"/>
</dbReference>
<dbReference type="GO" id="GO:0005975">
    <property type="term" value="P:carbohydrate metabolic process"/>
    <property type="evidence" value="ECO:0007669"/>
    <property type="project" value="TreeGrafter"/>
</dbReference>
<organism evidence="3">
    <name type="scientific">Caldithrix abyssi</name>
    <dbReference type="NCBI Taxonomy" id="187145"/>
    <lineage>
        <taxon>Bacteria</taxon>
        <taxon>Pseudomonadati</taxon>
        <taxon>Calditrichota</taxon>
        <taxon>Calditrichia</taxon>
        <taxon>Calditrichales</taxon>
        <taxon>Calditrichaceae</taxon>
        <taxon>Caldithrix</taxon>
    </lineage>
</organism>
<dbReference type="Pfam" id="PF03629">
    <property type="entry name" value="SASA"/>
    <property type="match status" value="1"/>
</dbReference>
<dbReference type="PANTHER" id="PTHR22901">
    <property type="entry name" value="SIALATE O-ACETYLESTERASE"/>
    <property type="match status" value="1"/>
</dbReference>
<dbReference type="AlphaFoldDB" id="A0A7V4U2E0"/>
<evidence type="ECO:0000256" key="1">
    <source>
        <dbReference type="ARBA" id="ARBA00022801"/>
    </source>
</evidence>
<keyword evidence="1" id="KW-0378">Hydrolase</keyword>
<dbReference type="Proteomes" id="UP000885779">
    <property type="component" value="Unassembled WGS sequence"/>
</dbReference>
<sequence>MMKTNFELYGWMKEAYLNMVIYRFKIMETYLKFGIGVILFLGIRSSYAEINLPAVISDGMVIQQDTMITIWGWAESGETVTVKGSWMQNSKTTLADEKGEWQVKLMSPQAGGPYKIIISGKNKIVLTDILSGEVWLASGQSNMAMPLKQSEDAKAEITLAQFPDIHFFDVKHRMAETPQADSEGKWEACTPDHIAEISAVAYYFARKIHTSLHVPVGVIIANKGGTPAESFVRREVLEQDTTLSKIFDLWTRWENEYPEAEEKYEKALDVWKKLKWGVSSNEKVKAAEPRMPLCVKNVRKPHRRPSALYNAMIWPHIPYVIKGVIWYQGENNVNRPVQYQKLFIALIRSWRKERHAPYLPFYYVQIAPWERYVQENASLLREAQFRALSVPNTGMVVTSDIGNLKDIHPKNKKDVGERLALWAQAKTYGQKEIICSGPLYKSMKIEGDKIRLYFNYVGSGLIGKGDTTLTHFEIAGADKKYVKAEAVIDDSTVVVYNKKISNPLKVRFGWNLTSVPNFYNKEGLPASPFRTEPPTNP</sequence>
<dbReference type="InterPro" id="IPR036514">
    <property type="entry name" value="SGNH_hydro_sf"/>
</dbReference>
<feature type="domain" description="Sialate O-acetylesterase" evidence="2">
    <location>
        <begin position="320"/>
        <end position="420"/>
    </location>
</feature>
<proteinExistence type="predicted"/>
<evidence type="ECO:0000313" key="3">
    <source>
        <dbReference type="EMBL" id="HGY56663.1"/>
    </source>
</evidence>
<reference evidence="3" key="1">
    <citation type="journal article" date="2020" name="mSystems">
        <title>Genome- and Community-Level Interaction Insights into Carbon Utilization and Element Cycling Functions of Hydrothermarchaeota in Hydrothermal Sediment.</title>
        <authorList>
            <person name="Zhou Z."/>
            <person name="Liu Y."/>
            <person name="Xu W."/>
            <person name="Pan J."/>
            <person name="Luo Z.H."/>
            <person name="Li M."/>
        </authorList>
    </citation>
    <scope>NUCLEOTIDE SEQUENCE [LARGE SCALE GENOMIC DNA]</scope>
    <source>
        <strain evidence="3">HyVt-577</strain>
    </source>
</reference>
<comment type="caution">
    <text evidence="3">The sequence shown here is derived from an EMBL/GenBank/DDBJ whole genome shotgun (WGS) entry which is preliminary data.</text>
</comment>
<dbReference type="Gene3D" id="3.40.50.1110">
    <property type="entry name" value="SGNH hydrolase"/>
    <property type="match status" value="1"/>
</dbReference>
<evidence type="ECO:0000259" key="2">
    <source>
        <dbReference type="Pfam" id="PF03629"/>
    </source>
</evidence>
<name>A0A7V4U2E0_CALAY</name>
<protein>
    <submittedName>
        <fullName evidence="3">Sialate O-acetylesterase</fullName>
    </submittedName>
</protein>